<keyword evidence="4 7" id="KW-0067">ATP-binding</keyword>
<evidence type="ECO:0000313" key="10">
    <source>
        <dbReference type="EMBL" id="NMR19567.1"/>
    </source>
</evidence>
<sequence>MAHGTTTGVQDAAGPAGATDGPTSGGSGADLGLVGVTKAFGSYLAVDDLTLTVPAGTFFALLGPSGCGKTTTLRMVAGLEHPTSGSITIGGTDVTARRAHQRPVNTVFQSYALFPHLTVLENVAFGLRRRRVPDAVARARDGLALVELPHLADRRPAQLSGGQQQRVALARALVNSPAVLLLDEPLGALDLKLRRQMQVELKRIQTEVGLTFVHVTHDQEEAMTMADQVAVMNAGRIEQLGTPAELYELPRTVFVANFLGQSNLLPGRVREVRDGWVGVDVGGTRLVVPQDRAVSTHGDVLVGVRPEKIHLLPADEELSDDANVVGPGRVTDVSFAGVSTQYQVEVPGLGTLGVFAQNLAGGAQVALGAQVRLAWAPRFTFGLDGSTDASDGVVDLDRA</sequence>
<dbReference type="RefSeq" id="WP_169323942.1">
    <property type="nucleotide sequence ID" value="NZ_JABCJJ010000005.1"/>
</dbReference>
<evidence type="ECO:0000256" key="6">
    <source>
        <dbReference type="ARBA" id="ARBA00023136"/>
    </source>
</evidence>
<comment type="subunit">
    <text evidence="7">The complex is composed of two ATP-binding proteins (PotA), two transmembrane proteins (PotB and PotC) and a solute-binding protein (PotD).</text>
</comment>
<dbReference type="InterPro" id="IPR050093">
    <property type="entry name" value="ABC_SmlMolc_Importer"/>
</dbReference>
<dbReference type="GO" id="GO:0005524">
    <property type="term" value="F:ATP binding"/>
    <property type="evidence" value="ECO:0007669"/>
    <property type="project" value="UniProtKB-KW"/>
</dbReference>
<dbReference type="FunFam" id="3.40.50.300:FF:000133">
    <property type="entry name" value="Spermidine/putrescine import ATP-binding protein PotA"/>
    <property type="match status" value="1"/>
</dbReference>
<dbReference type="SUPFAM" id="SSF52540">
    <property type="entry name" value="P-loop containing nucleoside triphosphate hydrolases"/>
    <property type="match status" value="1"/>
</dbReference>
<evidence type="ECO:0000256" key="5">
    <source>
        <dbReference type="ARBA" id="ARBA00022967"/>
    </source>
</evidence>
<feature type="domain" description="ABC transporter" evidence="9">
    <location>
        <begin position="31"/>
        <end position="259"/>
    </location>
</feature>
<evidence type="ECO:0000256" key="2">
    <source>
        <dbReference type="ARBA" id="ARBA00022475"/>
    </source>
</evidence>
<dbReference type="PANTHER" id="PTHR42781">
    <property type="entry name" value="SPERMIDINE/PUTRESCINE IMPORT ATP-BINDING PROTEIN POTA"/>
    <property type="match status" value="1"/>
</dbReference>
<evidence type="ECO:0000313" key="11">
    <source>
        <dbReference type="Proteomes" id="UP000562124"/>
    </source>
</evidence>
<dbReference type="EMBL" id="JABCJJ010000005">
    <property type="protein sequence ID" value="NMR19567.1"/>
    <property type="molecule type" value="Genomic_DNA"/>
</dbReference>
<dbReference type="InterPro" id="IPR003593">
    <property type="entry name" value="AAA+_ATPase"/>
</dbReference>
<dbReference type="AlphaFoldDB" id="A0A7Y0LZF5"/>
<dbReference type="PROSITE" id="PS00211">
    <property type="entry name" value="ABC_TRANSPORTER_1"/>
    <property type="match status" value="1"/>
</dbReference>
<evidence type="ECO:0000256" key="8">
    <source>
        <dbReference type="SAM" id="MobiDB-lite"/>
    </source>
</evidence>
<comment type="function">
    <text evidence="7">Part of the ABC transporter complex PotABCD involved in spermidine/putrescine import. Responsible for energy coupling to the transport system.</text>
</comment>
<reference evidence="10 11" key="1">
    <citation type="submission" date="2020-04" db="EMBL/GenBank/DDBJ databases">
        <title>Sequencing and Assembly of C. fimi.</title>
        <authorList>
            <person name="Ramsey A.R."/>
        </authorList>
    </citation>
    <scope>NUCLEOTIDE SEQUENCE [LARGE SCALE GENOMIC DNA]</scope>
    <source>
        <strain evidence="10 11">SB</strain>
    </source>
</reference>
<comment type="caution">
    <text evidence="10">The sequence shown here is derived from an EMBL/GenBank/DDBJ whole genome shotgun (WGS) entry which is preliminary data.</text>
</comment>
<feature type="region of interest" description="Disordered" evidence="8">
    <location>
        <begin position="1"/>
        <end position="25"/>
    </location>
</feature>
<keyword evidence="5 7" id="KW-1278">Translocase</keyword>
<proteinExistence type="inferred from homology"/>
<dbReference type="NCBIfam" id="TIGR01187">
    <property type="entry name" value="potA"/>
    <property type="match status" value="1"/>
</dbReference>
<keyword evidence="6 7" id="KW-0472">Membrane</keyword>
<dbReference type="PROSITE" id="PS50893">
    <property type="entry name" value="ABC_TRANSPORTER_2"/>
    <property type="match status" value="1"/>
</dbReference>
<accession>A0A7Y0LZF5</accession>
<dbReference type="Pfam" id="PF08402">
    <property type="entry name" value="TOBE_2"/>
    <property type="match status" value="1"/>
</dbReference>
<comment type="catalytic activity">
    <reaction evidence="7">
        <text>ATP + H2O + polyamine-[polyamine-binding protein]Side 1 = ADP + phosphate + polyamineSide 2 + [polyamine-binding protein]Side 1.</text>
        <dbReference type="EC" id="7.6.2.11"/>
    </reaction>
</comment>
<keyword evidence="11" id="KW-1185">Reference proteome</keyword>
<keyword evidence="3 7" id="KW-0547">Nucleotide-binding</keyword>
<organism evidence="10 11">
    <name type="scientific">Cellulomonas fimi</name>
    <dbReference type="NCBI Taxonomy" id="1708"/>
    <lineage>
        <taxon>Bacteria</taxon>
        <taxon>Bacillati</taxon>
        <taxon>Actinomycetota</taxon>
        <taxon>Actinomycetes</taxon>
        <taxon>Micrococcales</taxon>
        <taxon>Cellulomonadaceae</taxon>
        <taxon>Cellulomonas</taxon>
    </lineage>
</organism>
<dbReference type="Proteomes" id="UP000562124">
    <property type="component" value="Unassembled WGS sequence"/>
</dbReference>
<dbReference type="SUPFAM" id="SSF50331">
    <property type="entry name" value="MOP-like"/>
    <property type="match status" value="1"/>
</dbReference>
<dbReference type="EC" id="7.6.2.11" evidence="7"/>
<dbReference type="PANTHER" id="PTHR42781:SF4">
    <property type="entry name" value="SPERMIDINE_PUTRESCINE IMPORT ATP-BINDING PROTEIN POTA"/>
    <property type="match status" value="1"/>
</dbReference>
<dbReference type="InterPro" id="IPR008995">
    <property type="entry name" value="Mo/tungstate-bd_C_term_dom"/>
</dbReference>
<comment type="similarity">
    <text evidence="7">Belongs to the ABC transporter superfamily. Spermidine/putrescine importer (TC 3.A.1.11.1) family.</text>
</comment>
<dbReference type="SMART" id="SM00382">
    <property type="entry name" value="AAA"/>
    <property type="match status" value="1"/>
</dbReference>
<keyword evidence="2 7" id="KW-1003">Cell membrane</keyword>
<evidence type="ECO:0000256" key="4">
    <source>
        <dbReference type="ARBA" id="ARBA00022840"/>
    </source>
</evidence>
<dbReference type="InterPro" id="IPR017871">
    <property type="entry name" value="ABC_transporter-like_CS"/>
</dbReference>
<evidence type="ECO:0000256" key="1">
    <source>
        <dbReference type="ARBA" id="ARBA00022448"/>
    </source>
</evidence>
<name>A0A7Y0LZF5_CELFI</name>
<feature type="compositionally biased region" description="Low complexity" evidence="8">
    <location>
        <begin position="11"/>
        <end position="22"/>
    </location>
</feature>
<dbReference type="InterPro" id="IPR013611">
    <property type="entry name" value="Transp-assoc_OB_typ2"/>
</dbReference>
<evidence type="ECO:0000256" key="3">
    <source>
        <dbReference type="ARBA" id="ARBA00022741"/>
    </source>
</evidence>
<dbReference type="Gene3D" id="3.40.50.300">
    <property type="entry name" value="P-loop containing nucleotide triphosphate hydrolases"/>
    <property type="match status" value="1"/>
</dbReference>
<evidence type="ECO:0000259" key="9">
    <source>
        <dbReference type="PROSITE" id="PS50893"/>
    </source>
</evidence>
<dbReference type="InterPro" id="IPR003439">
    <property type="entry name" value="ABC_transporter-like_ATP-bd"/>
</dbReference>
<dbReference type="InterPro" id="IPR005893">
    <property type="entry name" value="PotA-like"/>
</dbReference>
<dbReference type="GO" id="GO:0015417">
    <property type="term" value="F:ABC-type polyamine transporter activity"/>
    <property type="evidence" value="ECO:0007669"/>
    <property type="project" value="UniProtKB-EC"/>
</dbReference>
<dbReference type="Gene3D" id="2.40.50.100">
    <property type="match status" value="1"/>
</dbReference>
<gene>
    <name evidence="7" type="primary">potA</name>
    <name evidence="10" type="ORF">HIR71_04900</name>
</gene>
<dbReference type="Pfam" id="PF00005">
    <property type="entry name" value="ABC_tran"/>
    <property type="match status" value="1"/>
</dbReference>
<protein>
    <recommendedName>
        <fullName evidence="7">Spermidine/putrescine import ATP-binding protein PotA</fullName>
        <ecNumber evidence="7">7.6.2.11</ecNumber>
    </recommendedName>
</protein>
<dbReference type="GO" id="GO:0016887">
    <property type="term" value="F:ATP hydrolysis activity"/>
    <property type="evidence" value="ECO:0007669"/>
    <property type="project" value="InterPro"/>
</dbReference>
<evidence type="ECO:0000256" key="7">
    <source>
        <dbReference type="RuleBase" id="RU364083"/>
    </source>
</evidence>
<dbReference type="InterPro" id="IPR027417">
    <property type="entry name" value="P-loop_NTPase"/>
</dbReference>
<keyword evidence="1 7" id="KW-0813">Transport</keyword>
<dbReference type="GO" id="GO:0043190">
    <property type="term" value="C:ATP-binding cassette (ABC) transporter complex"/>
    <property type="evidence" value="ECO:0007669"/>
    <property type="project" value="InterPro"/>
</dbReference>